<comment type="subcellular location">
    <subcellularLocation>
        <location evidence="1">Cytoplasm</location>
        <location evidence="1">Cytoskeleton</location>
        <location evidence="1">Cilium axoneme</location>
    </subcellularLocation>
</comment>
<feature type="transmembrane region" description="Helical" evidence="5">
    <location>
        <begin position="707"/>
        <end position="726"/>
    </location>
</feature>
<dbReference type="Proteomes" id="UP001190700">
    <property type="component" value="Unassembled WGS sequence"/>
</dbReference>
<feature type="transmembrane region" description="Helical" evidence="5">
    <location>
        <begin position="416"/>
        <end position="438"/>
    </location>
</feature>
<keyword evidence="5" id="KW-0472">Membrane</keyword>
<dbReference type="EMBL" id="LGRX02023198">
    <property type="protein sequence ID" value="KAK3254781.1"/>
    <property type="molecule type" value="Genomic_DNA"/>
</dbReference>
<evidence type="ECO:0000256" key="1">
    <source>
        <dbReference type="ARBA" id="ARBA00004430"/>
    </source>
</evidence>
<dbReference type="PANTHER" id="PTHR48060">
    <property type="entry name" value="DNA DAMAGE-REPAIR/TOLERATION PROTEIN DRT100"/>
    <property type="match status" value="1"/>
</dbReference>
<keyword evidence="5" id="KW-0812">Transmembrane</keyword>
<comment type="caution">
    <text evidence="6">The sequence shown here is derived from an EMBL/GenBank/DDBJ whole genome shotgun (WGS) entry which is preliminary data.</text>
</comment>
<feature type="compositionally biased region" description="Polar residues" evidence="4">
    <location>
        <begin position="536"/>
        <end position="553"/>
    </location>
</feature>
<evidence type="ECO:0000256" key="3">
    <source>
        <dbReference type="ARBA" id="ARBA00022737"/>
    </source>
</evidence>
<sequence>MAEAVHLGTVDDTCGEQMWRVDRLMDENRLTGTMPTELGASTALRYLYMDTNSLTGTVPTELGASTALTYLHCHTNSLTGTVPTELGALTSLANLYMHTNSLRGTVPTELGALTALANLHGGEASEEEAAGWAVGCMKQQRSGEYWRSQARGSTRDLEINRLTGAVPTELGASTALTYLKLQKNSLAGAVPTEIGGMKALIFVSTHENSLSSTLPTEFGRITTLTNMMIYDNSFTGTLPTELESLTALTAMTLIDNPGLCGEVPSTLEDVISSTSGTGLGADCPTGNNAREGDFHFCGPTAILNAAGFSDEELQGNRSVCAGKGEELPAFIYPEHDTESARRASRRTVWRALLTIAATFMIRPALRWAWMHLPFLNSAGVFKLFCFPRGELTAMLLLMPSIAQGAAFSLSTGALDAVIPALVCIVLLHTVLVFGFYTIHYSLLGAQLPMACYMVLQTDGGEGDFLLREQRHEFLIAAWLNEGRGIWLSPAKWTMRIRPNPIFSASKAAAERSVRRERTVKGAVAEASCEEEDTETQGEGPQRSQVGGSRTASRSASDLTQFYIATFRKGEKQEIEKEVDGIEKAQPMPAGIMTVRGGFVARYGIFFDNLRGDPVDFEEGVRRCIPYKEAKHMTKFKRVSSMWTWNEVPENNLENENAAPPRPWRLYYNLWDWAITMYFALLLGIFAVPCACETGDDQPLMCTWPQTLLLTALFSIKLAFLVVFQPLHNRVVKWAELITVACNLLIIGSVQLTWWSHAFRDWVIHHDTFLVTLQIFSMAVKMASQSWNLLVVLCLRLYVGRRGRRAQKAAEEIKDRMLVCFGYILNSLTNLGSLRRGISSKPSEVVSQEALELPMTMIKPTLSGFLSASSPLLGTDIEHVQGLDHDQSIGPSHQVLLNPIFEIGIAKSYPLPLPQRIT</sequence>
<dbReference type="Gene3D" id="3.80.10.10">
    <property type="entry name" value="Ribonuclease Inhibitor"/>
    <property type="match status" value="1"/>
</dbReference>
<organism evidence="6 7">
    <name type="scientific">Cymbomonas tetramitiformis</name>
    <dbReference type="NCBI Taxonomy" id="36881"/>
    <lineage>
        <taxon>Eukaryota</taxon>
        <taxon>Viridiplantae</taxon>
        <taxon>Chlorophyta</taxon>
        <taxon>Pyramimonadophyceae</taxon>
        <taxon>Pyramimonadales</taxon>
        <taxon>Pyramimonadaceae</taxon>
        <taxon>Cymbomonas</taxon>
    </lineage>
</organism>
<reference evidence="6 7" key="1">
    <citation type="journal article" date="2015" name="Genome Biol. Evol.">
        <title>Comparative Genomics of a Bacterivorous Green Alga Reveals Evolutionary Causalities and Consequences of Phago-Mixotrophic Mode of Nutrition.</title>
        <authorList>
            <person name="Burns J.A."/>
            <person name="Paasch A."/>
            <person name="Narechania A."/>
            <person name="Kim E."/>
        </authorList>
    </citation>
    <scope>NUCLEOTIDE SEQUENCE [LARGE SCALE GENOMIC DNA]</scope>
    <source>
        <strain evidence="6 7">PLY_AMNH</strain>
    </source>
</reference>
<dbReference type="SUPFAM" id="SSF52058">
    <property type="entry name" value="L domain-like"/>
    <property type="match status" value="1"/>
</dbReference>
<dbReference type="GO" id="GO:0005930">
    <property type="term" value="C:axoneme"/>
    <property type="evidence" value="ECO:0007669"/>
    <property type="project" value="UniProtKB-SubCell"/>
</dbReference>
<evidence type="ECO:0000313" key="6">
    <source>
        <dbReference type="EMBL" id="KAK3254781.1"/>
    </source>
</evidence>
<keyword evidence="5" id="KW-1133">Transmembrane helix</keyword>
<feature type="transmembrane region" description="Helical" evidence="5">
    <location>
        <begin position="733"/>
        <end position="754"/>
    </location>
</feature>
<feature type="transmembrane region" description="Helical" evidence="5">
    <location>
        <begin position="348"/>
        <end position="369"/>
    </location>
</feature>
<dbReference type="FunFam" id="3.80.10.10:FF:000383">
    <property type="entry name" value="Leucine-rich repeat receptor protein kinase EMS1"/>
    <property type="match status" value="1"/>
</dbReference>
<dbReference type="InterPro" id="IPR032675">
    <property type="entry name" value="LRR_dom_sf"/>
</dbReference>
<keyword evidence="3" id="KW-0677">Repeat</keyword>
<dbReference type="InterPro" id="IPR053211">
    <property type="entry name" value="DNA_repair-toleration"/>
</dbReference>
<evidence type="ECO:0000313" key="7">
    <source>
        <dbReference type="Proteomes" id="UP001190700"/>
    </source>
</evidence>
<feature type="region of interest" description="Disordered" evidence="4">
    <location>
        <begin position="522"/>
        <end position="553"/>
    </location>
</feature>
<name>A0AAE0F827_9CHLO</name>
<dbReference type="PANTHER" id="PTHR48060:SF24">
    <property type="entry name" value="NON-SPECIFIC SERINE_THREONINE PROTEIN KINASE"/>
    <property type="match status" value="1"/>
</dbReference>
<evidence type="ECO:0000256" key="4">
    <source>
        <dbReference type="SAM" id="MobiDB-lite"/>
    </source>
</evidence>
<gene>
    <name evidence="6" type="ORF">CYMTET_36012</name>
</gene>
<dbReference type="AlphaFoldDB" id="A0AAE0F827"/>
<feature type="transmembrane region" description="Helical" evidence="5">
    <location>
        <begin position="669"/>
        <end position="687"/>
    </location>
</feature>
<evidence type="ECO:0000256" key="2">
    <source>
        <dbReference type="ARBA" id="ARBA00022729"/>
    </source>
</evidence>
<keyword evidence="7" id="KW-1185">Reference proteome</keyword>
<feature type="transmembrane region" description="Helical" evidence="5">
    <location>
        <begin position="774"/>
        <end position="798"/>
    </location>
</feature>
<accession>A0AAE0F827</accession>
<protein>
    <submittedName>
        <fullName evidence="6">Uncharacterized protein</fullName>
    </submittedName>
</protein>
<keyword evidence="2" id="KW-0732">Signal</keyword>
<proteinExistence type="predicted"/>
<evidence type="ECO:0000256" key="5">
    <source>
        <dbReference type="SAM" id="Phobius"/>
    </source>
</evidence>